<feature type="transmembrane region" description="Helical" evidence="1">
    <location>
        <begin position="41"/>
        <end position="64"/>
    </location>
</feature>
<protein>
    <submittedName>
        <fullName evidence="2">Uncharacterized protein</fullName>
    </submittedName>
</protein>
<dbReference type="OrthoDB" id="9859744at2"/>
<dbReference type="AlphaFoldDB" id="A0A1C9W9J4"/>
<name>A0A1C9W9J4_9GAMM</name>
<dbReference type="KEGG" id="micc:AUP74_02427"/>
<proteinExistence type="predicted"/>
<evidence type="ECO:0000313" key="2">
    <source>
        <dbReference type="EMBL" id="AOS97829.1"/>
    </source>
</evidence>
<keyword evidence="3" id="KW-1185">Reference proteome</keyword>
<dbReference type="Proteomes" id="UP000095672">
    <property type="component" value="Chromosome"/>
</dbReference>
<dbReference type="RefSeq" id="WP_069947781.1">
    <property type="nucleotide sequence ID" value="NZ_CP014143.1"/>
</dbReference>
<dbReference type="EMBL" id="CP014143">
    <property type="protein sequence ID" value="AOS97829.1"/>
    <property type="molecule type" value="Genomic_DNA"/>
</dbReference>
<evidence type="ECO:0000256" key="1">
    <source>
        <dbReference type="SAM" id="Phobius"/>
    </source>
</evidence>
<dbReference type="STRING" id="1769779.AUP74_02427"/>
<keyword evidence="1" id="KW-0812">Transmembrane</keyword>
<feature type="transmembrane region" description="Helical" evidence="1">
    <location>
        <begin position="76"/>
        <end position="95"/>
    </location>
</feature>
<evidence type="ECO:0000313" key="3">
    <source>
        <dbReference type="Proteomes" id="UP000095672"/>
    </source>
</evidence>
<keyword evidence="1" id="KW-1133">Transmembrane helix</keyword>
<sequence length="104" mass="12563">MQEELPSTSFVRFVAVLHRPTIFWWPFPFMRPEEGRRFGKFRLFTCGMLYPLFLWSVVSLILFLKKGMGIEELWMLFPAMSVTFFLYFALVAYCWDRVHTRRGH</sequence>
<keyword evidence="1" id="KW-0472">Membrane</keyword>
<organism evidence="2 3">
    <name type="scientific">Microbulbifer aggregans</name>
    <dbReference type="NCBI Taxonomy" id="1769779"/>
    <lineage>
        <taxon>Bacteria</taxon>
        <taxon>Pseudomonadati</taxon>
        <taxon>Pseudomonadota</taxon>
        <taxon>Gammaproteobacteria</taxon>
        <taxon>Cellvibrionales</taxon>
        <taxon>Microbulbiferaceae</taxon>
        <taxon>Microbulbifer</taxon>
    </lineage>
</organism>
<gene>
    <name evidence="2" type="ORF">AUP74_02427</name>
</gene>
<reference evidence="3" key="1">
    <citation type="submission" date="2016-01" db="EMBL/GenBank/DDBJ databases">
        <title>Complete genome sequence of Microbulbifer sp. CCB-MM1, a halophile isolated from Matang Mangrove Forest, Perak.</title>
        <authorList>
            <person name="Moh T.H."/>
            <person name="Dinesh B."/>
            <person name="Lau N.-S."/>
            <person name="Go F."/>
            <person name="Alexander Chong S.-C."/>
        </authorList>
    </citation>
    <scope>NUCLEOTIDE SEQUENCE [LARGE SCALE GENOMIC DNA]</scope>
    <source>
        <strain evidence="3">CCB-MM1</strain>
    </source>
</reference>
<accession>A0A1C9W9J4</accession>